<protein>
    <recommendedName>
        <fullName evidence="5">Oxidoreductase molybdopterin-binding domain-containing protein</fullName>
    </recommendedName>
</protein>
<dbReference type="RefSeq" id="WP_184259223.1">
    <property type="nucleotide sequence ID" value="NZ_JACHIO010000022.1"/>
</dbReference>
<dbReference type="Proteomes" id="UP000584867">
    <property type="component" value="Unassembled WGS sequence"/>
</dbReference>
<organism evidence="3 4">
    <name type="scientific">Granulicella mallensis</name>
    <dbReference type="NCBI Taxonomy" id="940614"/>
    <lineage>
        <taxon>Bacteria</taxon>
        <taxon>Pseudomonadati</taxon>
        <taxon>Acidobacteriota</taxon>
        <taxon>Terriglobia</taxon>
        <taxon>Terriglobales</taxon>
        <taxon>Acidobacteriaceae</taxon>
        <taxon>Granulicella</taxon>
    </lineage>
</organism>
<feature type="region of interest" description="Disordered" evidence="1">
    <location>
        <begin position="24"/>
        <end position="44"/>
    </location>
</feature>
<feature type="chain" id="PRO_5030642605" description="Oxidoreductase molybdopterin-binding domain-containing protein" evidence="2">
    <location>
        <begin position="23"/>
        <end position="183"/>
    </location>
</feature>
<evidence type="ECO:0000256" key="1">
    <source>
        <dbReference type="SAM" id="MobiDB-lite"/>
    </source>
</evidence>
<dbReference type="Gene3D" id="3.90.420.10">
    <property type="entry name" value="Oxidoreductase, molybdopterin-binding domain"/>
    <property type="match status" value="1"/>
</dbReference>
<reference evidence="3 4" key="1">
    <citation type="submission" date="2020-08" db="EMBL/GenBank/DDBJ databases">
        <title>Genomic Encyclopedia of Type Strains, Phase IV (KMG-V): Genome sequencing to study the core and pangenomes of soil and plant-associated prokaryotes.</title>
        <authorList>
            <person name="Whitman W."/>
        </authorList>
    </citation>
    <scope>NUCLEOTIDE SEQUENCE [LARGE SCALE GENOMIC DNA]</scope>
    <source>
        <strain evidence="3 4">X5P3</strain>
    </source>
</reference>
<comment type="caution">
    <text evidence="3">The sequence shown here is derived from an EMBL/GenBank/DDBJ whole genome shotgun (WGS) entry which is preliminary data.</text>
</comment>
<dbReference type="EMBL" id="JACHIO010000022">
    <property type="protein sequence ID" value="MBB5066026.1"/>
    <property type="molecule type" value="Genomic_DNA"/>
</dbReference>
<dbReference type="InterPro" id="IPR036374">
    <property type="entry name" value="OxRdtase_Mopterin-bd_sf"/>
</dbReference>
<accession>A0A7W7ZVK9</accession>
<proteinExistence type="predicted"/>
<dbReference type="SUPFAM" id="SSF56524">
    <property type="entry name" value="Oxidoreductase molybdopterin-binding domain"/>
    <property type="match status" value="1"/>
</dbReference>
<name>A0A7W7ZVK9_9BACT</name>
<gene>
    <name evidence="3" type="ORF">HDF15_004396</name>
</gene>
<evidence type="ECO:0000313" key="4">
    <source>
        <dbReference type="Proteomes" id="UP000584867"/>
    </source>
</evidence>
<evidence type="ECO:0000256" key="2">
    <source>
        <dbReference type="SAM" id="SignalP"/>
    </source>
</evidence>
<keyword evidence="2" id="KW-0732">Signal</keyword>
<evidence type="ECO:0000313" key="3">
    <source>
        <dbReference type="EMBL" id="MBB5066026.1"/>
    </source>
</evidence>
<dbReference type="AlphaFoldDB" id="A0A7W7ZVK9"/>
<sequence>MKLITVAALILALAPLSIAAQAPSKQGGDTAMEPAKPPVPPSKSINVSFEGKTITLTIEELLNLPQVTLHVHNAHRNTDETYTGPLLADVLARVGLKASRETQPLILHSSLIATGSDHYFVLYSVAEVEPSFSTGQVIIAVMKSGLPNTEGGAIELINTVDAKPARWVHGLTDLNIMSIAPSK</sequence>
<evidence type="ECO:0008006" key="5">
    <source>
        <dbReference type="Google" id="ProtNLM"/>
    </source>
</evidence>
<feature type="signal peptide" evidence="2">
    <location>
        <begin position="1"/>
        <end position="22"/>
    </location>
</feature>